<dbReference type="GO" id="GO:0000055">
    <property type="term" value="P:ribosomal large subunit export from nucleus"/>
    <property type="evidence" value="ECO:0007669"/>
    <property type="project" value="InterPro"/>
</dbReference>
<evidence type="ECO:0000313" key="8">
    <source>
        <dbReference type="EMBL" id="AMD19288.1"/>
    </source>
</evidence>
<evidence type="ECO:0000256" key="4">
    <source>
        <dbReference type="ARBA" id="ARBA00022927"/>
    </source>
</evidence>
<dbReference type="PANTHER" id="PTHR13257">
    <property type="entry name" value="NUCLEOPORIN NUP84-RELATED"/>
    <property type="match status" value="1"/>
</dbReference>
<dbReference type="RefSeq" id="XP_017986284.1">
    <property type="nucleotide sequence ID" value="XM_018130795.1"/>
</dbReference>
<keyword evidence="6" id="KW-0906">Nuclear pore complex</keyword>
<evidence type="ECO:0000256" key="5">
    <source>
        <dbReference type="ARBA" id="ARBA00023010"/>
    </source>
</evidence>
<protein>
    <submittedName>
        <fullName evidence="8">HBR387Cp</fullName>
    </submittedName>
</protein>
<keyword evidence="2" id="KW-0813">Transport</keyword>
<accession>A0A109UXE3</accession>
<evidence type="ECO:0000256" key="3">
    <source>
        <dbReference type="ARBA" id="ARBA00022816"/>
    </source>
</evidence>
<dbReference type="SUPFAM" id="SSF82171">
    <property type="entry name" value="DPP6 N-terminal domain-like"/>
    <property type="match status" value="1"/>
</dbReference>
<dbReference type="Gene3D" id="2.130.10.10">
    <property type="entry name" value="YVTN repeat-like/Quinoprotein amine dehydrogenase"/>
    <property type="match status" value="1"/>
</dbReference>
<evidence type="ECO:0000256" key="1">
    <source>
        <dbReference type="ARBA" id="ARBA00004567"/>
    </source>
</evidence>
<dbReference type="GO" id="GO:0006606">
    <property type="term" value="P:protein import into nucleus"/>
    <property type="evidence" value="ECO:0007669"/>
    <property type="project" value="TreeGrafter"/>
</dbReference>
<dbReference type="PANTHER" id="PTHR13257:SF0">
    <property type="entry name" value="NUCLEAR PORE COMPLEX PROTEIN NUP88"/>
    <property type="match status" value="1"/>
</dbReference>
<evidence type="ECO:0000313" key="9">
    <source>
        <dbReference type="Proteomes" id="UP000243052"/>
    </source>
</evidence>
<dbReference type="OrthoDB" id="341482at2759"/>
<sequence length="665" mass="75454">MTDAVHPIFEFNAIKSSNKIHVHTFNNSTQVVCFYDNYLRTARIADSKYKSLRLDVKNTDESILNTSGTLIAFYKSKTIDVFTLDGRKTTLDIDDGIRQVLWHPLGYLDSTLVILTEKDTVELYELTDPEYWKPTLVLNHNLSQLGLSSHVSDIRSIAFSPDGLTLYLMSAEESVDLYAFYPLLPRRLYSKASLWASQLHQATALYEFIDKDTPDETKLAIIEFFEFVSKVNQMAERGPEMVEITIPEHRRKVALQGPYMMVGFPEELYNYSASQLTVVPINEDGAHVLITSFDEGTNLIFFPETTPIMSWTRPLHEVYSLILIEKHKALGAVYPIEDGVGIFHPQQGVKLLHLPYLRAIGECISDGNLTAIQDIALESKVTAVPGSYTKPVIWKSPKSPGILLVGDNSVKVEHTGSESALPEEESALKGKYTVCFPSTLHEINEANKQLQRTLRRPLPLVPHDLKNLPLNSSQNELQLAFLTKITKEVVNRIISAQSLAYQLHSRVSIQQYELGRQIDATVKLLDRKDALADGNSTLQSRLESVANKDKSIKRRLDALHETLDKINSSEKFTHIPFSKAELAWFRELRNQVLTFNEYVIQQSKARDEFQFLKTELESLQLKHTKREPFDFSALQNLLHVDSKIITDCNDTLLAAAKDLEQKLYI</sequence>
<evidence type="ECO:0000256" key="7">
    <source>
        <dbReference type="ARBA" id="ARBA00023242"/>
    </source>
</evidence>
<keyword evidence="4" id="KW-0653">Protein transport</keyword>
<evidence type="ECO:0000256" key="2">
    <source>
        <dbReference type="ARBA" id="ARBA00022448"/>
    </source>
</evidence>
<dbReference type="GeneID" id="28721564"/>
<reference evidence="8 9" key="1">
    <citation type="submission" date="2016-01" db="EMBL/GenBank/DDBJ databases">
        <title>Genome sequence of the yeast Holleya sinecauda.</title>
        <authorList>
            <person name="Dietrich F.S."/>
        </authorList>
    </citation>
    <scope>NUCLEOTIDE SEQUENCE [LARGE SCALE GENOMIC DNA]</scope>
    <source>
        <strain evidence="8 9">ATCC 58844</strain>
    </source>
</reference>
<keyword evidence="7" id="KW-0539">Nucleus</keyword>
<comment type="subcellular location">
    <subcellularLocation>
        <location evidence="1">Nucleus</location>
        <location evidence="1">Nuclear pore complex</location>
    </subcellularLocation>
</comment>
<keyword evidence="5" id="KW-0811">Translocation</keyword>
<name>A0A109UXE3_9SACH</name>
<evidence type="ECO:0000256" key="6">
    <source>
        <dbReference type="ARBA" id="ARBA00023132"/>
    </source>
</evidence>
<dbReference type="GO" id="GO:0005643">
    <property type="term" value="C:nuclear pore"/>
    <property type="evidence" value="ECO:0007669"/>
    <property type="project" value="UniProtKB-SubCell"/>
</dbReference>
<proteinExistence type="predicted"/>
<dbReference type="STRING" id="45286.A0A109UXE3"/>
<organism evidence="8 9">
    <name type="scientific">Eremothecium sinecaudum</name>
    <dbReference type="NCBI Taxonomy" id="45286"/>
    <lineage>
        <taxon>Eukaryota</taxon>
        <taxon>Fungi</taxon>
        <taxon>Dikarya</taxon>
        <taxon>Ascomycota</taxon>
        <taxon>Saccharomycotina</taxon>
        <taxon>Saccharomycetes</taxon>
        <taxon>Saccharomycetales</taxon>
        <taxon>Saccharomycetaceae</taxon>
        <taxon>Eremothecium</taxon>
    </lineage>
</organism>
<dbReference type="EMBL" id="CP014242">
    <property type="protein sequence ID" value="AMD19288.1"/>
    <property type="molecule type" value="Genomic_DNA"/>
</dbReference>
<gene>
    <name evidence="8" type="ORF">AW171_hschr21111</name>
</gene>
<keyword evidence="3" id="KW-0509">mRNA transport</keyword>
<keyword evidence="9" id="KW-1185">Reference proteome</keyword>
<dbReference type="GO" id="GO:0017056">
    <property type="term" value="F:structural constituent of nuclear pore"/>
    <property type="evidence" value="ECO:0007669"/>
    <property type="project" value="InterPro"/>
</dbReference>
<dbReference type="AlphaFoldDB" id="A0A109UXE3"/>
<dbReference type="Proteomes" id="UP000243052">
    <property type="component" value="Chromosome ii"/>
</dbReference>
<dbReference type="GO" id="GO:0000056">
    <property type="term" value="P:ribosomal small subunit export from nucleus"/>
    <property type="evidence" value="ECO:0007669"/>
    <property type="project" value="InterPro"/>
</dbReference>
<dbReference type="GO" id="GO:0006406">
    <property type="term" value="P:mRNA export from nucleus"/>
    <property type="evidence" value="ECO:0007669"/>
    <property type="project" value="TreeGrafter"/>
</dbReference>
<dbReference type="InterPro" id="IPR015943">
    <property type="entry name" value="WD40/YVTN_repeat-like_dom_sf"/>
</dbReference>
<dbReference type="InterPro" id="IPR037700">
    <property type="entry name" value="NUP88/NUP82"/>
</dbReference>